<evidence type="ECO:0000256" key="9">
    <source>
        <dbReference type="SAM" id="MobiDB-lite"/>
    </source>
</evidence>
<dbReference type="EC" id="1.8.3.2" evidence="8"/>
<dbReference type="PANTHER" id="PTHR12645:SF0">
    <property type="entry name" value="FAD-LINKED SULFHYDRYL OXIDASE ALR"/>
    <property type="match status" value="1"/>
</dbReference>
<keyword evidence="8" id="KW-1133">Transmembrane helix</keyword>
<comment type="catalytic activity">
    <reaction evidence="8">
        <text>2 R'C(R)SH + O2 = R'C(R)S-S(R)CR' + H2O2</text>
        <dbReference type="Rhea" id="RHEA:17357"/>
        <dbReference type="ChEBI" id="CHEBI:15379"/>
        <dbReference type="ChEBI" id="CHEBI:16240"/>
        <dbReference type="ChEBI" id="CHEBI:16520"/>
        <dbReference type="ChEBI" id="CHEBI:17412"/>
        <dbReference type="EC" id="1.8.3.2"/>
    </reaction>
</comment>
<feature type="region of interest" description="Disordered" evidence="9">
    <location>
        <begin position="128"/>
        <end position="148"/>
    </location>
</feature>
<feature type="transmembrane region" description="Helical" evidence="8">
    <location>
        <begin position="25"/>
        <end position="45"/>
    </location>
</feature>
<gene>
    <name evidence="11" type="ORF">Vretifemale_14843</name>
</gene>
<evidence type="ECO:0000256" key="3">
    <source>
        <dbReference type="ARBA" id="ARBA00022630"/>
    </source>
</evidence>
<feature type="domain" description="ERV/ALR sulfhydryl oxidase" evidence="10">
    <location>
        <begin position="282"/>
        <end position="382"/>
    </location>
</feature>
<dbReference type="Gene3D" id="1.20.120.310">
    <property type="entry name" value="ERV/ALR sulfhydryl oxidase domain"/>
    <property type="match status" value="1"/>
</dbReference>
<feature type="compositionally biased region" description="Low complexity" evidence="9">
    <location>
        <begin position="128"/>
        <end position="138"/>
    </location>
</feature>
<organism evidence="11 12">
    <name type="scientific">Volvox reticuliferus</name>
    <dbReference type="NCBI Taxonomy" id="1737510"/>
    <lineage>
        <taxon>Eukaryota</taxon>
        <taxon>Viridiplantae</taxon>
        <taxon>Chlorophyta</taxon>
        <taxon>core chlorophytes</taxon>
        <taxon>Chlorophyceae</taxon>
        <taxon>CS clade</taxon>
        <taxon>Chlamydomonadales</taxon>
        <taxon>Volvocaceae</taxon>
        <taxon>Volvox</taxon>
    </lineage>
</organism>
<comment type="caution">
    <text evidence="11">The sequence shown here is derived from an EMBL/GenBank/DDBJ whole genome shotgun (WGS) entry which is preliminary data.</text>
</comment>
<feature type="region of interest" description="Disordered" evidence="9">
    <location>
        <begin position="56"/>
        <end position="89"/>
    </location>
</feature>
<dbReference type="GO" id="GO:0016971">
    <property type="term" value="F:flavin-dependent sulfhydryl oxidase activity"/>
    <property type="evidence" value="ECO:0007669"/>
    <property type="project" value="InterPro"/>
</dbReference>
<reference evidence="11" key="1">
    <citation type="journal article" date="2021" name="Proc. Natl. Acad. Sci. U.S.A.">
        <title>Three genomes in the algal genus Volvox reveal the fate of a haploid sex-determining region after a transition to homothallism.</title>
        <authorList>
            <person name="Yamamoto K."/>
            <person name="Hamaji T."/>
            <person name="Kawai-Toyooka H."/>
            <person name="Matsuzaki R."/>
            <person name="Takahashi F."/>
            <person name="Nishimura Y."/>
            <person name="Kawachi M."/>
            <person name="Noguchi H."/>
            <person name="Minakuchi Y."/>
            <person name="Umen J.G."/>
            <person name="Toyoda A."/>
            <person name="Nozaki H."/>
        </authorList>
    </citation>
    <scope>NUCLEOTIDE SEQUENCE</scope>
    <source>
        <strain evidence="11">NIES-3786</strain>
    </source>
</reference>
<comment type="subcellular location">
    <subcellularLocation>
        <location evidence="2">Mitochondrion intermembrane space</location>
    </subcellularLocation>
</comment>
<keyword evidence="3 8" id="KW-0285">Flavoprotein</keyword>
<dbReference type="OrthoDB" id="17199at2759"/>
<dbReference type="EMBL" id="BNCP01000036">
    <property type="protein sequence ID" value="GIL86540.1"/>
    <property type="molecule type" value="Genomic_DNA"/>
</dbReference>
<evidence type="ECO:0000256" key="4">
    <source>
        <dbReference type="ARBA" id="ARBA00022827"/>
    </source>
</evidence>
<evidence type="ECO:0000313" key="11">
    <source>
        <dbReference type="EMBL" id="GIL86540.1"/>
    </source>
</evidence>
<dbReference type="GO" id="GO:0005758">
    <property type="term" value="C:mitochondrial intermembrane space"/>
    <property type="evidence" value="ECO:0007669"/>
    <property type="project" value="UniProtKB-SubCell"/>
</dbReference>
<dbReference type="Pfam" id="PF04777">
    <property type="entry name" value="Evr1_Alr"/>
    <property type="match status" value="1"/>
</dbReference>
<dbReference type="InterPro" id="IPR036774">
    <property type="entry name" value="ERV/ALR_sulphydryl_oxid_sf"/>
</dbReference>
<sequence length="392" mass="41557">AGMRPCKFRTPLPHSLKGRRPPRRLLYVFSWASLSIAMHLLDFIFRVTSAPTYPNVPAPTSRDEAEAPSCSSSPPLDASTAPRSSSLPPYVQLYQPRQPAVLHTLGLYTPSSGQARSKALVHREASSSSISLEVSTASPRGEPSACTSDNVTATLLPTSTVANDTSSNPATAADPEATSEALSLSLKDCRSRACAGVVDSFRKAMRPGGEPKQAHAVLKSSPSLNQSGESDATVMTGTQAEVAATGVVALSMGSTAAGGGTSGPGEATGRGAGGAGGDNNGCPPDTWQLGRATWTFLHSVAAHYPEHPSQRQQELMRGMMEGLAEFYPCEICAEHLREQVQRNPPQVATARDLNLWLCGIHNEVNEILGKPLFDCKRLLERWRDGPPDGSCD</sequence>
<evidence type="ECO:0000256" key="2">
    <source>
        <dbReference type="ARBA" id="ARBA00004569"/>
    </source>
</evidence>
<dbReference type="PANTHER" id="PTHR12645">
    <property type="entry name" value="ALR/ERV"/>
    <property type="match status" value="1"/>
</dbReference>
<evidence type="ECO:0000256" key="6">
    <source>
        <dbReference type="ARBA" id="ARBA00023128"/>
    </source>
</evidence>
<feature type="region of interest" description="Disordered" evidence="9">
    <location>
        <begin position="206"/>
        <end position="232"/>
    </location>
</feature>
<evidence type="ECO:0000256" key="7">
    <source>
        <dbReference type="ARBA" id="ARBA00023157"/>
    </source>
</evidence>
<evidence type="ECO:0000259" key="10">
    <source>
        <dbReference type="PROSITE" id="PS51324"/>
    </source>
</evidence>
<keyword evidence="5 8" id="KW-0560">Oxidoreductase</keyword>
<accession>A0A8J4FW17</accession>
<evidence type="ECO:0000256" key="5">
    <source>
        <dbReference type="ARBA" id="ARBA00023002"/>
    </source>
</evidence>
<dbReference type="Proteomes" id="UP000747110">
    <property type="component" value="Unassembled WGS sequence"/>
</dbReference>
<keyword evidence="12" id="KW-1185">Reference proteome</keyword>
<dbReference type="PROSITE" id="PS51324">
    <property type="entry name" value="ERV_ALR"/>
    <property type="match status" value="1"/>
</dbReference>
<protein>
    <recommendedName>
        <fullName evidence="8">Sulfhydryl oxidase</fullName>
        <ecNumber evidence="8">1.8.3.2</ecNumber>
    </recommendedName>
</protein>
<keyword evidence="8" id="KW-0812">Transmembrane</keyword>
<dbReference type="FunFam" id="1.20.120.310:FF:000003">
    <property type="entry name" value="Sulfhydryl oxidase"/>
    <property type="match status" value="1"/>
</dbReference>
<evidence type="ECO:0000256" key="1">
    <source>
        <dbReference type="ARBA" id="ARBA00001974"/>
    </source>
</evidence>
<keyword evidence="4 8" id="KW-0274">FAD</keyword>
<dbReference type="AlphaFoldDB" id="A0A8J4FW17"/>
<name>A0A8J4FW17_9CHLO</name>
<feature type="compositionally biased region" description="Gly residues" evidence="9">
    <location>
        <begin position="256"/>
        <end position="279"/>
    </location>
</feature>
<feature type="region of interest" description="Disordered" evidence="9">
    <location>
        <begin position="256"/>
        <end position="284"/>
    </location>
</feature>
<evidence type="ECO:0000313" key="12">
    <source>
        <dbReference type="Proteomes" id="UP000747110"/>
    </source>
</evidence>
<feature type="compositionally biased region" description="Polar residues" evidence="9">
    <location>
        <begin position="220"/>
        <end position="232"/>
    </location>
</feature>
<comment type="cofactor">
    <cofactor evidence="1 8">
        <name>FAD</name>
        <dbReference type="ChEBI" id="CHEBI:57692"/>
    </cofactor>
</comment>
<feature type="non-terminal residue" evidence="11">
    <location>
        <position position="1"/>
    </location>
</feature>
<keyword evidence="8" id="KW-0472">Membrane</keyword>
<dbReference type="InterPro" id="IPR017905">
    <property type="entry name" value="ERV/ALR_sulphydryl_oxidase"/>
</dbReference>
<dbReference type="GO" id="GO:0050660">
    <property type="term" value="F:flavin adenine dinucleotide binding"/>
    <property type="evidence" value="ECO:0007669"/>
    <property type="project" value="TreeGrafter"/>
</dbReference>
<evidence type="ECO:0000256" key="8">
    <source>
        <dbReference type="RuleBase" id="RU371123"/>
    </source>
</evidence>
<dbReference type="InterPro" id="IPR039799">
    <property type="entry name" value="ALR/ERV"/>
</dbReference>
<keyword evidence="6" id="KW-0496">Mitochondrion</keyword>
<dbReference type="SUPFAM" id="SSF69000">
    <property type="entry name" value="FAD-dependent thiol oxidase"/>
    <property type="match status" value="1"/>
</dbReference>
<keyword evidence="7" id="KW-1015">Disulfide bond</keyword>
<proteinExistence type="predicted"/>